<feature type="repeat" description="RCC1" evidence="2">
    <location>
        <begin position="115"/>
        <end position="168"/>
    </location>
</feature>
<name>A0A9N9FSF9_9GLOM</name>
<feature type="repeat" description="RCC1" evidence="2">
    <location>
        <begin position="384"/>
        <end position="436"/>
    </location>
</feature>
<organism evidence="3 4">
    <name type="scientific">Acaulospora morrowiae</name>
    <dbReference type="NCBI Taxonomy" id="94023"/>
    <lineage>
        <taxon>Eukaryota</taxon>
        <taxon>Fungi</taxon>
        <taxon>Fungi incertae sedis</taxon>
        <taxon>Mucoromycota</taxon>
        <taxon>Glomeromycotina</taxon>
        <taxon>Glomeromycetes</taxon>
        <taxon>Diversisporales</taxon>
        <taxon>Acaulosporaceae</taxon>
        <taxon>Acaulospora</taxon>
    </lineage>
</organism>
<gene>
    <name evidence="3" type="ORF">AMORRO_LOCUS5915</name>
</gene>
<dbReference type="Proteomes" id="UP000789342">
    <property type="component" value="Unassembled WGS sequence"/>
</dbReference>
<dbReference type="SUPFAM" id="SSF50985">
    <property type="entry name" value="RCC1/BLIP-II"/>
    <property type="match status" value="1"/>
</dbReference>
<keyword evidence="4" id="KW-1185">Reference proteome</keyword>
<dbReference type="InterPro" id="IPR000408">
    <property type="entry name" value="Reg_chr_condens"/>
</dbReference>
<evidence type="ECO:0000256" key="1">
    <source>
        <dbReference type="ARBA" id="ARBA00022737"/>
    </source>
</evidence>
<keyword evidence="1" id="KW-0677">Repeat</keyword>
<reference evidence="3" key="1">
    <citation type="submission" date="2021-06" db="EMBL/GenBank/DDBJ databases">
        <authorList>
            <person name="Kallberg Y."/>
            <person name="Tangrot J."/>
            <person name="Rosling A."/>
        </authorList>
    </citation>
    <scope>NUCLEOTIDE SEQUENCE</scope>
    <source>
        <strain evidence="3">CL551</strain>
    </source>
</reference>
<feature type="repeat" description="RCC1" evidence="2">
    <location>
        <begin position="336"/>
        <end position="383"/>
    </location>
</feature>
<proteinExistence type="predicted"/>
<dbReference type="PANTHER" id="PTHR22870:SF360">
    <property type="entry name" value="ULTRAVIOLET-B RECEPTOR UVR8"/>
    <property type="match status" value="1"/>
</dbReference>
<dbReference type="PANTHER" id="PTHR22870">
    <property type="entry name" value="REGULATOR OF CHROMOSOME CONDENSATION"/>
    <property type="match status" value="1"/>
</dbReference>
<feature type="repeat" description="RCC1" evidence="2">
    <location>
        <begin position="236"/>
        <end position="289"/>
    </location>
</feature>
<dbReference type="EMBL" id="CAJVPV010003743">
    <property type="protein sequence ID" value="CAG8558725.1"/>
    <property type="molecule type" value="Genomic_DNA"/>
</dbReference>
<sequence length="437" mass="48333">MDVTYTFLDYRFFAMSFPTLTKFNANLINTFYRKYSSSNQRKLLFYWGSVGSKINTHGTLLETSTSPRLLNLVKLVKTRIEIDGIEDVRVTHIASGWAHSLIAFKLKPHENKEIAKVFSFGLNSSGQLGHGTTNDYNFNDGFVEGLPSNYTVHSLNCGRLHSFILFSKENGKNDLFGFGCTMYGQLGFGESKQDFFYDENPKLVCFSKPRRVNSIEENIVQVACGFDHTILLTENSNLYSMGWGADGQLGLGNNETSDRSVPSLIRKFHNSHIRKIVSTTDSTLALLDNGHLWSWGNSELKNLSFKILEPTKVSVEHKVVDVGIGGSFSAYVTDIGDVYTCGYGALGLGDGTIESLKPIRVPDLSNIKRIYCGPDYMAAISASGELFTWGSGGPSGRLGLGHTNNQFVPMKVTFPQDVIVERVACGTNHAIALCTER</sequence>
<protein>
    <submittedName>
        <fullName evidence="3">7867_t:CDS:1</fullName>
    </submittedName>
</protein>
<evidence type="ECO:0000313" key="3">
    <source>
        <dbReference type="EMBL" id="CAG8558725.1"/>
    </source>
</evidence>
<feature type="repeat" description="RCC1" evidence="2">
    <location>
        <begin position="290"/>
        <end position="335"/>
    </location>
</feature>
<dbReference type="InterPro" id="IPR009091">
    <property type="entry name" value="RCC1/BLIP-II"/>
</dbReference>
<dbReference type="PRINTS" id="PR00633">
    <property type="entry name" value="RCCNDNSATION"/>
</dbReference>
<dbReference type="Pfam" id="PF00415">
    <property type="entry name" value="RCC1"/>
    <property type="match status" value="5"/>
</dbReference>
<dbReference type="PROSITE" id="PS50012">
    <property type="entry name" value="RCC1_3"/>
    <property type="match status" value="6"/>
</dbReference>
<accession>A0A9N9FSF9</accession>
<dbReference type="PROSITE" id="PS00626">
    <property type="entry name" value="RCC1_2"/>
    <property type="match status" value="2"/>
</dbReference>
<dbReference type="AlphaFoldDB" id="A0A9N9FSF9"/>
<evidence type="ECO:0000313" key="4">
    <source>
        <dbReference type="Proteomes" id="UP000789342"/>
    </source>
</evidence>
<feature type="repeat" description="RCC1" evidence="2">
    <location>
        <begin position="173"/>
        <end position="235"/>
    </location>
</feature>
<dbReference type="Gene3D" id="2.130.10.30">
    <property type="entry name" value="Regulator of chromosome condensation 1/beta-lactamase-inhibitor protein II"/>
    <property type="match status" value="2"/>
</dbReference>
<dbReference type="OrthoDB" id="5370059at2759"/>
<dbReference type="InterPro" id="IPR051210">
    <property type="entry name" value="Ub_ligase/GEF_domain"/>
</dbReference>
<evidence type="ECO:0000256" key="2">
    <source>
        <dbReference type="PROSITE-ProRule" id="PRU00235"/>
    </source>
</evidence>
<comment type="caution">
    <text evidence="3">The sequence shown here is derived from an EMBL/GenBank/DDBJ whole genome shotgun (WGS) entry which is preliminary data.</text>
</comment>